<dbReference type="Proteomes" id="UP000240653">
    <property type="component" value="Unassembled WGS sequence"/>
</dbReference>
<evidence type="ECO:0000313" key="1">
    <source>
        <dbReference type="EMBL" id="PSJ56061.1"/>
    </source>
</evidence>
<proteinExistence type="predicted"/>
<name>A0A2P7S0R2_9HYPH</name>
<dbReference type="EMBL" id="PXYL01000020">
    <property type="protein sequence ID" value="PSJ56061.1"/>
    <property type="molecule type" value="Genomic_DNA"/>
</dbReference>
<evidence type="ECO:0000313" key="2">
    <source>
        <dbReference type="Proteomes" id="UP000240653"/>
    </source>
</evidence>
<reference evidence="1 2" key="1">
    <citation type="submission" date="2018-03" db="EMBL/GenBank/DDBJ databases">
        <title>The draft genome of Mesorhizobium soli JCM 19897.</title>
        <authorList>
            <person name="Li L."/>
            <person name="Liu L."/>
            <person name="Liang L."/>
            <person name="Wang T."/>
            <person name="Zhang X."/>
        </authorList>
    </citation>
    <scope>NUCLEOTIDE SEQUENCE [LARGE SCALE GENOMIC DNA]</scope>
    <source>
        <strain evidence="1 2">JCM 19897</strain>
    </source>
</reference>
<keyword evidence="2" id="KW-1185">Reference proteome</keyword>
<protein>
    <submittedName>
        <fullName evidence="1">Uncharacterized protein</fullName>
    </submittedName>
</protein>
<sequence length="114" mass="12843">MELKAHCWQSERPAMSGVDVLSDLIRAANRPDDLCNFERDKLLERAAETISDYREALNSVPTNNLGSGDIVFDLYSMAYAGNPPSHQAASEVMLRAVTDIRTLRIQMRRAHRLP</sequence>
<comment type="caution">
    <text evidence="1">The sequence shown here is derived from an EMBL/GenBank/DDBJ whole genome shotgun (WGS) entry which is preliminary data.</text>
</comment>
<dbReference type="AlphaFoldDB" id="A0A2P7S0R2"/>
<accession>A0A2P7S0R2</accession>
<gene>
    <name evidence="1" type="ORF">C7I85_25360</name>
</gene>
<organism evidence="1 2">
    <name type="scientific">Pseudaminobacter soli</name>
    <name type="common">ex Li et al. 2025</name>
    <dbReference type="NCBI Taxonomy" id="1295366"/>
    <lineage>
        <taxon>Bacteria</taxon>
        <taxon>Pseudomonadati</taxon>
        <taxon>Pseudomonadota</taxon>
        <taxon>Alphaproteobacteria</taxon>
        <taxon>Hyphomicrobiales</taxon>
        <taxon>Phyllobacteriaceae</taxon>
        <taxon>Pseudaminobacter</taxon>
    </lineage>
</organism>